<organism evidence="2">
    <name type="scientific">hydrothermal vent metagenome</name>
    <dbReference type="NCBI Taxonomy" id="652676"/>
    <lineage>
        <taxon>unclassified sequences</taxon>
        <taxon>metagenomes</taxon>
        <taxon>ecological metagenomes</taxon>
    </lineage>
</organism>
<dbReference type="Gene3D" id="3.40.190.10">
    <property type="entry name" value="Periplasmic binding protein-like II"/>
    <property type="match status" value="2"/>
</dbReference>
<dbReference type="InterPro" id="IPR015168">
    <property type="entry name" value="SsuA/THI5"/>
</dbReference>
<gene>
    <name evidence="2" type="ORF">MGWOODY_XGa1672</name>
</gene>
<name>A0A161KDT7_9ZZZZ</name>
<sequence length="326" mass="34454">MKKVIAFVLGSFVAANLGMTVAHAAADEVRVAFFLEWATPNQEDKVKNAFDTALGVPVKWTNFATGGEMTEAMLSGDIDISYSQGLTPFVNAVNAKAPIILVDIAVLYGMGGTTCVVSNASGITKRNASDLEGKKVAVPLGTMADYVFKETMRVVGADPSKMKVIDMNPEDGSAALVNGDVAMACLFGGTSIKKAEEAGSKMLTVAEAKDAGIAGIDITSVTNKFLRENPGMVRTFVEVTHEANARFNAGKSDMNTIAKDAAMDLAGTKKQMGGFEFPDAATMKSKYMNKGGILMNYLSVMGNMFATSENPALKDYSKVVTTGFLP</sequence>
<dbReference type="Pfam" id="PF09084">
    <property type="entry name" value="NMT1"/>
    <property type="match status" value="1"/>
</dbReference>
<proteinExistence type="predicted"/>
<reference evidence="2" key="1">
    <citation type="submission" date="2015-10" db="EMBL/GenBank/DDBJ databases">
        <authorList>
            <person name="Gilbert D.G."/>
        </authorList>
    </citation>
    <scope>NUCLEOTIDE SEQUENCE</scope>
</reference>
<dbReference type="PANTHER" id="PTHR30024">
    <property type="entry name" value="ALIPHATIC SULFONATES-BINDING PROTEIN-RELATED"/>
    <property type="match status" value="1"/>
</dbReference>
<evidence type="ECO:0000313" key="2">
    <source>
        <dbReference type="EMBL" id="CUS50213.1"/>
    </source>
</evidence>
<accession>A0A161KDT7</accession>
<evidence type="ECO:0000259" key="1">
    <source>
        <dbReference type="Pfam" id="PF09084"/>
    </source>
</evidence>
<dbReference type="EMBL" id="CZRL01000012">
    <property type="protein sequence ID" value="CUS50213.1"/>
    <property type="molecule type" value="Genomic_DNA"/>
</dbReference>
<protein>
    <submittedName>
        <fullName evidence="2">Taurine-binding periplasmic protein TauA</fullName>
    </submittedName>
</protein>
<dbReference type="AlphaFoldDB" id="A0A161KDT7"/>
<feature type="domain" description="SsuA/THI5-like" evidence="1">
    <location>
        <begin position="65"/>
        <end position="243"/>
    </location>
</feature>
<dbReference type="SUPFAM" id="SSF53850">
    <property type="entry name" value="Periplasmic binding protein-like II"/>
    <property type="match status" value="1"/>
</dbReference>